<protein>
    <submittedName>
        <fullName evidence="2 3">Uncharacterized protein</fullName>
    </submittedName>
</protein>
<reference evidence="2 4" key="2">
    <citation type="journal article" date="2018" name="Plant J.">
        <title>The Physcomitrella patens chromosome-scale assembly reveals moss genome structure and evolution.</title>
        <authorList>
            <person name="Lang D."/>
            <person name="Ullrich K.K."/>
            <person name="Murat F."/>
            <person name="Fuchs J."/>
            <person name="Jenkins J."/>
            <person name="Haas F.B."/>
            <person name="Piednoel M."/>
            <person name="Gundlach H."/>
            <person name="Van Bel M."/>
            <person name="Meyberg R."/>
            <person name="Vives C."/>
            <person name="Morata J."/>
            <person name="Symeonidi A."/>
            <person name="Hiss M."/>
            <person name="Muchero W."/>
            <person name="Kamisugi Y."/>
            <person name="Saleh O."/>
            <person name="Blanc G."/>
            <person name="Decker E.L."/>
            <person name="van Gessel N."/>
            <person name="Grimwood J."/>
            <person name="Hayes R.D."/>
            <person name="Graham S.W."/>
            <person name="Gunter L.E."/>
            <person name="McDaniel S.F."/>
            <person name="Hoernstein S.N.W."/>
            <person name="Larsson A."/>
            <person name="Li F.W."/>
            <person name="Perroud P.F."/>
            <person name="Phillips J."/>
            <person name="Ranjan P."/>
            <person name="Rokshar D.S."/>
            <person name="Rothfels C.J."/>
            <person name="Schneider L."/>
            <person name="Shu S."/>
            <person name="Stevenson D.W."/>
            <person name="Thummler F."/>
            <person name="Tillich M."/>
            <person name="Villarreal Aguilar J.C."/>
            <person name="Widiez T."/>
            <person name="Wong G.K."/>
            <person name="Wymore A."/>
            <person name="Zhang Y."/>
            <person name="Zimmer A.D."/>
            <person name="Quatrano R.S."/>
            <person name="Mayer K.F.X."/>
            <person name="Goodstein D."/>
            <person name="Casacuberta J.M."/>
            <person name="Vandepoele K."/>
            <person name="Reski R."/>
            <person name="Cuming A.C."/>
            <person name="Tuskan G.A."/>
            <person name="Maumus F."/>
            <person name="Salse J."/>
            <person name="Schmutz J."/>
            <person name="Rensing S.A."/>
        </authorList>
    </citation>
    <scope>NUCLEOTIDE SEQUENCE [LARGE SCALE GENOMIC DNA]</scope>
    <source>
        <strain evidence="3 4">cv. Gransden 2004</strain>
    </source>
</reference>
<dbReference type="Proteomes" id="UP000006727">
    <property type="component" value="Chromosome 5"/>
</dbReference>
<dbReference type="EnsemblPlants" id="Pp3c5_20790V3.1">
    <property type="protein sequence ID" value="Pp3c5_20790V3.1"/>
    <property type="gene ID" value="Pp3c5_20790"/>
</dbReference>
<evidence type="ECO:0000313" key="2">
    <source>
        <dbReference type="EMBL" id="PNR54277.1"/>
    </source>
</evidence>
<proteinExistence type="predicted"/>
<keyword evidence="1" id="KW-0812">Transmembrane</keyword>
<dbReference type="AlphaFoldDB" id="A0A2K1KKH6"/>
<gene>
    <name evidence="2" type="ORF">PHYPA_007954</name>
</gene>
<sequence length="145" mass="16348">MSCKIALEDVHWSVWLIFGVAAYAWHFLFTERACTSNYPNASPCAPLPTPPLNLQRCEVYQKMEATSLLRSWWVGEATNSSPLDGGTKPGDIEKTSGVYKLSKPKPPRKVEVEIVFIYGLQLYEHSNTYWTTWIGGKGCKEFVGQ</sequence>
<evidence type="ECO:0000313" key="3">
    <source>
        <dbReference type="EnsemblPlants" id="Pp3c5_20790V3.1"/>
    </source>
</evidence>
<dbReference type="PaxDb" id="3218-PP1S218_15V6.1"/>
<keyword evidence="1" id="KW-0472">Membrane</keyword>
<name>A0A2K1KKH6_PHYPA</name>
<accession>A0A2K1KKH6</accession>
<keyword evidence="1" id="KW-1133">Transmembrane helix</keyword>
<dbReference type="Gramene" id="Pp3c5_20790V3.1">
    <property type="protein sequence ID" value="Pp3c5_20790V3.1"/>
    <property type="gene ID" value="Pp3c5_20790"/>
</dbReference>
<evidence type="ECO:0000313" key="4">
    <source>
        <dbReference type="Proteomes" id="UP000006727"/>
    </source>
</evidence>
<evidence type="ECO:0000256" key="1">
    <source>
        <dbReference type="SAM" id="Phobius"/>
    </source>
</evidence>
<keyword evidence="4" id="KW-1185">Reference proteome</keyword>
<reference evidence="3" key="3">
    <citation type="submission" date="2020-12" db="UniProtKB">
        <authorList>
            <consortium name="EnsemblPlants"/>
        </authorList>
    </citation>
    <scope>IDENTIFICATION</scope>
</reference>
<organism evidence="2">
    <name type="scientific">Physcomitrium patens</name>
    <name type="common">Spreading-leaved earth moss</name>
    <name type="synonym">Physcomitrella patens</name>
    <dbReference type="NCBI Taxonomy" id="3218"/>
    <lineage>
        <taxon>Eukaryota</taxon>
        <taxon>Viridiplantae</taxon>
        <taxon>Streptophyta</taxon>
        <taxon>Embryophyta</taxon>
        <taxon>Bryophyta</taxon>
        <taxon>Bryophytina</taxon>
        <taxon>Bryopsida</taxon>
        <taxon>Funariidae</taxon>
        <taxon>Funariales</taxon>
        <taxon>Funariaceae</taxon>
        <taxon>Physcomitrium</taxon>
    </lineage>
</organism>
<reference evidence="2 4" key="1">
    <citation type="journal article" date="2008" name="Science">
        <title>The Physcomitrella genome reveals evolutionary insights into the conquest of land by plants.</title>
        <authorList>
            <person name="Rensing S."/>
            <person name="Lang D."/>
            <person name="Zimmer A."/>
            <person name="Terry A."/>
            <person name="Salamov A."/>
            <person name="Shapiro H."/>
            <person name="Nishiyama T."/>
            <person name="Perroud P.-F."/>
            <person name="Lindquist E."/>
            <person name="Kamisugi Y."/>
            <person name="Tanahashi T."/>
            <person name="Sakakibara K."/>
            <person name="Fujita T."/>
            <person name="Oishi K."/>
            <person name="Shin-I T."/>
            <person name="Kuroki Y."/>
            <person name="Toyoda A."/>
            <person name="Suzuki Y."/>
            <person name="Hashimoto A."/>
            <person name="Yamaguchi K."/>
            <person name="Sugano A."/>
            <person name="Kohara Y."/>
            <person name="Fujiyama A."/>
            <person name="Anterola A."/>
            <person name="Aoki S."/>
            <person name="Ashton N."/>
            <person name="Barbazuk W.B."/>
            <person name="Barker E."/>
            <person name="Bennetzen J."/>
            <person name="Bezanilla M."/>
            <person name="Blankenship R."/>
            <person name="Cho S.H."/>
            <person name="Dutcher S."/>
            <person name="Estelle M."/>
            <person name="Fawcett J.A."/>
            <person name="Gundlach H."/>
            <person name="Hanada K."/>
            <person name="Heyl A."/>
            <person name="Hicks K.A."/>
            <person name="Hugh J."/>
            <person name="Lohr M."/>
            <person name="Mayer K."/>
            <person name="Melkozernov A."/>
            <person name="Murata T."/>
            <person name="Nelson D."/>
            <person name="Pils B."/>
            <person name="Prigge M."/>
            <person name="Reiss B."/>
            <person name="Renner T."/>
            <person name="Rombauts S."/>
            <person name="Rushton P."/>
            <person name="Sanderfoot A."/>
            <person name="Schween G."/>
            <person name="Shiu S.-H."/>
            <person name="Stueber K."/>
            <person name="Theodoulou F.L."/>
            <person name="Tu H."/>
            <person name="Van de Peer Y."/>
            <person name="Verrier P.J."/>
            <person name="Waters E."/>
            <person name="Wood A."/>
            <person name="Yang L."/>
            <person name="Cove D."/>
            <person name="Cuming A."/>
            <person name="Hasebe M."/>
            <person name="Lucas S."/>
            <person name="Mishler D.B."/>
            <person name="Reski R."/>
            <person name="Grigoriev I."/>
            <person name="Quatrano R.S."/>
            <person name="Boore J.L."/>
        </authorList>
    </citation>
    <scope>NUCLEOTIDE SEQUENCE [LARGE SCALE GENOMIC DNA]</scope>
    <source>
        <strain evidence="3 4">cv. Gransden 2004</strain>
    </source>
</reference>
<dbReference type="EMBL" id="ABEU02000005">
    <property type="protein sequence ID" value="PNR54277.1"/>
    <property type="molecule type" value="Genomic_DNA"/>
</dbReference>
<dbReference type="InParanoid" id="A0A2K1KKH6"/>
<feature type="transmembrane region" description="Helical" evidence="1">
    <location>
        <begin position="12"/>
        <end position="29"/>
    </location>
</feature>